<organism evidence="11 12">
    <name type="scientific">Candidatus Riesia pediculischaeffi</name>
    <dbReference type="NCBI Taxonomy" id="428411"/>
    <lineage>
        <taxon>Bacteria</taxon>
        <taxon>Pseudomonadati</taxon>
        <taxon>Pseudomonadota</taxon>
        <taxon>Gammaproteobacteria</taxon>
        <taxon>Enterobacterales</taxon>
        <taxon>Enterobacteriaceae</taxon>
        <taxon>Candidatus Riesia</taxon>
    </lineage>
</organism>
<dbReference type="Gene3D" id="3.40.50.300">
    <property type="entry name" value="P-loop containing nucleotide triphosphate hydrolases"/>
    <property type="match status" value="1"/>
</dbReference>
<dbReference type="InterPro" id="IPR036726">
    <property type="entry name" value="GTP1_OBG_dom_sf"/>
</dbReference>
<evidence type="ECO:0000256" key="8">
    <source>
        <dbReference type="HAMAP-Rule" id="MF_01454"/>
    </source>
</evidence>
<evidence type="ECO:0000256" key="2">
    <source>
        <dbReference type="ARBA" id="ARBA00022490"/>
    </source>
</evidence>
<dbReference type="PROSITE" id="PS51710">
    <property type="entry name" value="G_OBG"/>
    <property type="match status" value="1"/>
</dbReference>
<dbReference type="GO" id="GO:0005737">
    <property type="term" value="C:cytoplasm"/>
    <property type="evidence" value="ECO:0007669"/>
    <property type="project" value="UniProtKB-SubCell"/>
</dbReference>
<feature type="binding site" evidence="8">
    <location>
        <begin position="281"/>
        <end position="284"/>
    </location>
    <ligand>
        <name>GTP</name>
        <dbReference type="ChEBI" id="CHEBI:37565"/>
    </ligand>
</feature>
<keyword evidence="2 8" id="KW-0963">Cytoplasm</keyword>
<dbReference type="InterPro" id="IPR006073">
    <property type="entry name" value="GTP-bd"/>
</dbReference>
<dbReference type="PROSITE" id="PS51883">
    <property type="entry name" value="OBG"/>
    <property type="match status" value="1"/>
</dbReference>
<dbReference type="RefSeq" id="WP_080626556.1">
    <property type="nucleotide sequence ID" value="NZ_CP012839.1"/>
</dbReference>
<comment type="subcellular location">
    <subcellularLocation>
        <location evidence="8">Cytoplasm</location>
    </subcellularLocation>
</comment>
<comment type="similarity">
    <text evidence="1 8">Belongs to the TRAFAC class OBG-HflX-like GTPase superfamily. OBG GTPase family.</text>
</comment>
<protein>
    <recommendedName>
        <fullName evidence="8">GTPase Obg</fullName>
        <ecNumber evidence="8">3.6.5.-</ecNumber>
    </recommendedName>
    <alternativeName>
        <fullName evidence="8">GTP-binding protein Obg</fullName>
    </alternativeName>
</protein>
<keyword evidence="6 8" id="KW-0460">Magnesium</keyword>
<dbReference type="CDD" id="cd01898">
    <property type="entry name" value="Obg"/>
    <property type="match status" value="1"/>
</dbReference>
<evidence type="ECO:0000256" key="4">
    <source>
        <dbReference type="ARBA" id="ARBA00022741"/>
    </source>
</evidence>
<evidence type="ECO:0000256" key="7">
    <source>
        <dbReference type="ARBA" id="ARBA00023134"/>
    </source>
</evidence>
<proteinExistence type="inferred from homology"/>
<gene>
    <name evidence="11" type="primary">obgE</name>
    <name evidence="11" type="synonym">cgtA</name>
    <name evidence="8 11" type="synonym">obg</name>
    <name evidence="11" type="synonym">yhbZ</name>
    <name evidence="11" type="ORF">AOQ87_01395</name>
</gene>
<dbReference type="Pfam" id="PF01018">
    <property type="entry name" value="GTP1_OBG"/>
    <property type="match status" value="1"/>
</dbReference>
<evidence type="ECO:0000259" key="10">
    <source>
        <dbReference type="PROSITE" id="PS51883"/>
    </source>
</evidence>
<feature type="binding site" evidence="8">
    <location>
        <position position="172"/>
    </location>
    <ligand>
        <name>Mg(2+)</name>
        <dbReference type="ChEBI" id="CHEBI:18420"/>
    </ligand>
</feature>
<feature type="binding site" evidence="8">
    <location>
        <begin position="211"/>
        <end position="214"/>
    </location>
    <ligand>
        <name>GTP</name>
        <dbReference type="ChEBI" id="CHEBI:37565"/>
    </ligand>
</feature>
<dbReference type="Gene3D" id="2.70.210.12">
    <property type="entry name" value="GTP1/OBG domain"/>
    <property type="match status" value="1"/>
</dbReference>
<evidence type="ECO:0000259" key="9">
    <source>
        <dbReference type="PROSITE" id="PS51710"/>
    </source>
</evidence>
<evidence type="ECO:0000256" key="6">
    <source>
        <dbReference type="ARBA" id="ARBA00022842"/>
    </source>
</evidence>
<dbReference type="InterPro" id="IPR031167">
    <property type="entry name" value="G_OBG"/>
</dbReference>
<evidence type="ECO:0000256" key="1">
    <source>
        <dbReference type="ARBA" id="ARBA00007699"/>
    </source>
</evidence>
<name>A0A1V0HKH6_9ENTR</name>
<dbReference type="GO" id="GO:0042254">
    <property type="term" value="P:ribosome biogenesis"/>
    <property type="evidence" value="ECO:0007669"/>
    <property type="project" value="UniProtKB-UniRule"/>
</dbReference>
<comment type="caution">
    <text evidence="8">Lacks conserved residue(s) required for the propagation of feature annotation.</text>
</comment>
<comment type="subunit">
    <text evidence="8">Monomer.</text>
</comment>
<evidence type="ECO:0000313" key="12">
    <source>
        <dbReference type="Proteomes" id="UP000242793"/>
    </source>
</evidence>
<dbReference type="GO" id="GO:0043022">
    <property type="term" value="F:ribosome binding"/>
    <property type="evidence" value="ECO:0007669"/>
    <property type="project" value="UniProtKB-ARBA"/>
</dbReference>
<dbReference type="PANTHER" id="PTHR11702:SF31">
    <property type="entry name" value="MITOCHONDRIAL RIBOSOME-ASSOCIATED GTPASE 2"/>
    <property type="match status" value="1"/>
</dbReference>
<dbReference type="GO" id="GO:0005525">
    <property type="term" value="F:GTP binding"/>
    <property type="evidence" value="ECO:0007669"/>
    <property type="project" value="UniProtKB-UniRule"/>
</dbReference>
<feature type="binding site" evidence="8">
    <location>
        <begin position="190"/>
        <end position="194"/>
    </location>
    <ligand>
        <name>GTP</name>
        <dbReference type="ChEBI" id="CHEBI:37565"/>
    </ligand>
</feature>
<evidence type="ECO:0000256" key="3">
    <source>
        <dbReference type="ARBA" id="ARBA00022723"/>
    </source>
</evidence>
<dbReference type="NCBIfam" id="TIGR02729">
    <property type="entry name" value="Obg_CgtA"/>
    <property type="match status" value="1"/>
</dbReference>
<comment type="function">
    <text evidence="8">An essential GTPase which binds GTP, GDP and possibly (p)ppGpp with moderate affinity, with high nucleotide exchange rates and a fairly low GTP hydrolysis rate. Plays a role in control of the cell cycle, stress response, ribosome biogenesis and in those bacteria that undergo differentiation, in morphogenesis control.</text>
</comment>
<dbReference type="Pfam" id="PF01926">
    <property type="entry name" value="MMR_HSR1"/>
    <property type="match status" value="1"/>
</dbReference>
<sequence length="335" mass="37670">MKFIDEVEISVLAGNGGSGCVSFRKEKTRLLRRKIPNGGDGGKGGDVYLVSDKNINTLTYYHYHRVIRSEDGKNGKNNFRKGKEGKDTVQTVPVGTRVFDRRTGEMIVDLADHHQSIKIAEGGSFGLGNYRFRTRRSNRCTLGKPGEKKKIFLELRLLADVGLLGTPNSGKSTLIRQISSAKPRVANYPFTTLFPHLGVVNVNNGKFVVADIPGLINGASKGVGLGINFLKHLERCSILLHIVDISPEIQSSIIKNIKMIDSEIFSYKSSLFKKKRWIVFNKIDLVKEDYEEIASKIVQNLRWREKYYTISAIENIGLKDLCKDIFDYVENTKIQ</sequence>
<accession>A0A1V0HKH6</accession>
<dbReference type="GO" id="GO:0003924">
    <property type="term" value="F:GTPase activity"/>
    <property type="evidence" value="ECO:0007669"/>
    <property type="project" value="UniProtKB-UniRule"/>
</dbReference>
<feature type="domain" description="Obg" evidence="10">
    <location>
        <begin position="1"/>
        <end position="158"/>
    </location>
</feature>
<keyword evidence="7 8" id="KW-0342">GTP-binding</keyword>
<keyword evidence="5 8" id="KW-0378">Hydrolase</keyword>
<dbReference type="InterPro" id="IPR045086">
    <property type="entry name" value="OBG_GTPase"/>
</dbReference>
<dbReference type="PANTHER" id="PTHR11702">
    <property type="entry name" value="DEVELOPMENTALLY REGULATED GTP-BINDING PROTEIN-RELATED"/>
    <property type="match status" value="1"/>
</dbReference>
<keyword evidence="3 8" id="KW-0479">Metal-binding</keyword>
<dbReference type="STRING" id="428411.AOQ87_01395"/>
<feature type="binding site" evidence="8">
    <location>
        <begin position="311"/>
        <end position="313"/>
    </location>
    <ligand>
        <name>GTP</name>
        <dbReference type="ChEBI" id="CHEBI:37565"/>
    </ligand>
</feature>
<dbReference type="PIRSF" id="PIRSF002401">
    <property type="entry name" value="GTP_bd_Obg/CgtA"/>
    <property type="match status" value="1"/>
</dbReference>
<feature type="binding site" evidence="8">
    <location>
        <position position="192"/>
    </location>
    <ligand>
        <name>Mg(2+)</name>
        <dbReference type="ChEBI" id="CHEBI:18420"/>
    </ligand>
</feature>
<dbReference type="GO" id="GO:0000287">
    <property type="term" value="F:magnesium ion binding"/>
    <property type="evidence" value="ECO:0007669"/>
    <property type="project" value="InterPro"/>
</dbReference>
<evidence type="ECO:0000313" key="11">
    <source>
        <dbReference type="EMBL" id="ARC53328.1"/>
    </source>
</evidence>
<dbReference type="KEGG" id="rped:AOQ87_01395"/>
<keyword evidence="4 8" id="KW-0547">Nucleotide-binding</keyword>
<feature type="domain" description="OBG-type G" evidence="9">
    <location>
        <begin position="159"/>
        <end position="330"/>
    </location>
</feature>
<dbReference type="PROSITE" id="PS51257">
    <property type="entry name" value="PROKAR_LIPOPROTEIN"/>
    <property type="match status" value="1"/>
</dbReference>
<reference evidence="11 12" key="1">
    <citation type="submission" date="2015-10" db="EMBL/GenBank/DDBJ databases">
        <title>Survey of human and primate louse endosymbionts.</title>
        <authorList>
            <person name="Boyd B.M."/>
        </authorList>
    </citation>
    <scope>NUCLEOTIDE SEQUENCE [LARGE SCALE GENOMIC DNA]</scope>
    <source>
        <strain evidence="11 12">PTSK</strain>
    </source>
</reference>
<evidence type="ECO:0000256" key="5">
    <source>
        <dbReference type="ARBA" id="ARBA00022801"/>
    </source>
</evidence>
<dbReference type="PRINTS" id="PR00326">
    <property type="entry name" value="GTP1OBG"/>
</dbReference>
<dbReference type="HAMAP" id="MF_01454">
    <property type="entry name" value="GTPase_Obg"/>
    <property type="match status" value="1"/>
</dbReference>
<dbReference type="InterPro" id="IPR006169">
    <property type="entry name" value="GTP1_OBG_dom"/>
</dbReference>
<dbReference type="InterPro" id="IPR027417">
    <property type="entry name" value="P-loop_NTPase"/>
</dbReference>
<dbReference type="EC" id="3.6.5.-" evidence="8"/>
<dbReference type="EMBL" id="CP012839">
    <property type="protein sequence ID" value="ARC53328.1"/>
    <property type="molecule type" value="Genomic_DNA"/>
</dbReference>
<dbReference type="SUPFAM" id="SSF52540">
    <property type="entry name" value="P-loop containing nucleoside triphosphate hydrolases"/>
    <property type="match status" value="1"/>
</dbReference>
<keyword evidence="12" id="KW-1185">Reference proteome</keyword>
<comment type="cofactor">
    <cofactor evidence="8">
        <name>Mg(2+)</name>
        <dbReference type="ChEBI" id="CHEBI:18420"/>
    </cofactor>
</comment>
<dbReference type="FunFam" id="2.70.210.12:FF:000001">
    <property type="entry name" value="GTPase Obg"/>
    <property type="match status" value="1"/>
</dbReference>
<dbReference type="NCBIfam" id="NF008956">
    <property type="entry name" value="PRK12299.1"/>
    <property type="match status" value="1"/>
</dbReference>
<dbReference type="SUPFAM" id="SSF82051">
    <property type="entry name" value="Obg GTP-binding protein N-terminal domain"/>
    <property type="match status" value="1"/>
</dbReference>
<dbReference type="AlphaFoldDB" id="A0A1V0HKH6"/>
<dbReference type="Proteomes" id="UP000242793">
    <property type="component" value="Chromosome"/>
</dbReference>
<dbReference type="InterPro" id="IPR014100">
    <property type="entry name" value="GTP-bd_Obg/CgtA"/>
</dbReference>